<dbReference type="PANTHER" id="PTHR43639:SF1">
    <property type="entry name" value="SHORT-CHAIN DEHYDROGENASE_REDUCTASE FAMILY PROTEIN"/>
    <property type="match status" value="1"/>
</dbReference>
<reference evidence="3 4" key="1">
    <citation type="submission" date="2018-01" db="EMBL/GenBank/DDBJ databases">
        <title>The draft genome sequence of Cohaesibacter sp. H1304.</title>
        <authorList>
            <person name="Wang N.-N."/>
            <person name="Du Z.-J."/>
        </authorList>
    </citation>
    <scope>NUCLEOTIDE SEQUENCE [LARGE SCALE GENOMIC DNA]</scope>
    <source>
        <strain evidence="3 4">H1304</strain>
    </source>
</reference>
<dbReference type="EMBL" id="PKUQ01000022">
    <property type="protein sequence ID" value="PLW76849.1"/>
    <property type="molecule type" value="Genomic_DNA"/>
</dbReference>
<name>A0A2N5XQR4_9HYPH</name>
<evidence type="ECO:0000256" key="2">
    <source>
        <dbReference type="ARBA" id="ARBA00023002"/>
    </source>
</evidence>
<gene>
    <name evidence="3" type="ORF">C0081_12380</name>
</gene>
<dbReference type="RefSeq" id="WP_101534137.1">
    <property type="nucleotide sequence ID" value="NZ_JBFHIU010000034.1"/>
</dbReference>
<evidence type="ECO:0000256" key="1">
    <source>
        <dbReference type="ARBA" id="ARBA00006484"/>
    </source>
</evidence>
<dbReference type="PANTHER" id="PTHR43639">
    <property type="entry name" value="OXIDOREDUCTASE, SHORT-CHAIN DEHYDROGENASE/REDUCTASE FAMILY (AFU_ORTHOLOGUE AFUA_5G02870)"/>
    <property type="match status" value="1"/>
</dbReference>
<sequence length="242" mass="25975">MAKILITGASTGIGAETARLLAPNNELFLVYNRSVDKAKALEVELLALGAKVNLLQSDITSEIACIELFRKIGELTDSLDVLVNNAGGLVRRQPVDGLEWQLMEEIFSLNVFSLMKISSLAVPFLRKGTNANIVNITSIVVRHGAPTATLYGAAKGAVDTFTRGLCKELAPNIRANSVSPGVIDTPFHEKVSTPEQMDAWAEGNPLKRNGQPSHIASAIKLLIDNDFINGESIDVNGGLTIR</sequence>
<dbReference type="Proteomes" id="UP000234881">
    <property type="component" value="Unassembled WGS sequence"/>
</dbReference>
<dbReference type="InterPro" id="IPR020904">
    <property type="entry name" value="Sc_DH/Rdtase_CS"/>
</dbReference>
<protein>
    <recommendedName>
        <fullName evidence="5">Oxidoreductase</fullName>
    </recommendedName>
</protein>
<evidence type="ECO:0008006" key="5">
    <source>
        <dbReference type="Google" id="ProtNLM"/>
    </source>
</evidence>
<comment type="similarity">
    <text evidence="1">Belongs to the short-chain dehydrogenases/reductases (SDR) family.</text>
</comment>
<dbReference type="CDD" id="cd05233">
    <property type="entry name" value="SDR_c"/>
    <property type="match status" value="1"/>
</dbReference>
<proteinExistence type="inferred from homology"/>
<keyword evidence="2" id="KW-0560">Oxidoreductase</keyword>
<dbReference type="PRINTS" id="PR00081">
    <property type="entry name" value="GDHRDH"/>
</dbReference>
<dbReference type="InterPro" id="IPR002347">
    <property type="entry name" value="SDR_fam"/>
</dbReference>
<dbReference type="SUPFAM" id="SSF51735">
    <property type="entry name" value="NAD(P)-binding Rossmann-fold domains"/>
    <property type="match status" value="1"/>
</dbReference>
<accession>A0A2N5XQR4</accession>
<dbReference type="Gene3D" id="3.40.50.720">
    <property type="entry name" value="NAD(P)-binding Rossmann-like Domain"/>
    <property type="match status" value="1"/>
</dbReference>
<comment type="caution">
    <text evidence="3">The sequence shown here is derived from an EMBL/GenBank/DDBJ whole genome shotgun (WGS) entry which is preliminary data.</text>
</comment>
<evidence type="ECO:0000313" key="4">
    <source>
        <dbReference type="Proteomes" id="UP000234881"/>
    </source>
</evidence>
<dbReference type="PRINTS" id="PR00080">
    <property type="entry name" value="SDRFAMILY"/>
</dbReference>
<dbReference type="OrthoDB" id="154414at2"/>
<dbReference type="InterPro" id="IPR036291">
    <property type="entry name" value="NAD(P)-bd_dom_sf"/>
</dbReference>
<dbReference type="Pfam" id="PF13561">
    <property type="entry name" value="adh_short_C2"/>
    <property type="match status" value="1"/>
</dbReference>
<dbReference type="GO" id="GO:0016491">
    <property type="term" value="F:oxidoreductase activity"/>
    <property type="evidence" value="ECO:0007669"/>
    <property type="project" value="UniProtKB-KW"/>
</dbReference>
<evidence type="ECO:0000313" key="3">
    <source>
        <dbReference type="EMBL" id="PLW76849.1"/>
    </source>
</evidence>
<dbReference type="PROSITE" id="PS00061">
    <property type="entry name" value="ADH_SHORT"/>
    <property type="match status" value="1"/>
</dbReference>
<dbReference type="AlphaFoldDB" id="A0A2N5XQR4"/>
<keyword evidence="4" id="KW-1185">Reference proteome</keyword>
<organism evidence="3 4">
    <name type="scientific">Cohaesibacter celericrescens</name>
    <dbReference type="NCBI Taxonomy" id="2067669"/>
    <lineage>
        <taxon>Bacteria</taxon>
        <taxon>Pseudomonadati</taxon>
        <taxon>Pseudomonadota</taxon>
        <taxon>Alphaproteobacteria</taxon>
        <taxon>Hyphomicrobiales</taxon>
        <taxon>Cohaesibacteraceae</taxon>
    </lineage>
</organism>